<dbReference type="Proteomes" id="UP000601435">
    <property type="component" value="Unassembled WGS sequence"/>
</dbReference>
<comment type="caution">
    <text evidence="2">The sequence shown here is derived from an EMBL/GenBank/DDBJ whole genome shotgun (WGS) entry which is preliminary data.</text>
</comment>
<keyword evidence="1" id="KW-0175">Coiled coil</keyword>
<proteinExistence type="predicted"/>
<dbReference type="OrthoDB" id="437704at2759"/>
<accession>A0A812VZP4</accession>
<feature type="coiled-coil region" evidence="1">
    <location>
        <begin position="131"/>
        <end position="158"/>
    </location>
</feature>
<evidence type="ECO:0000256" key="1">
    <source>
        <dbReference type="SAM" id="Coils"/>
    </source>
</evidence>
<dbReference type="EMBL" id="CAJNJA010031797">
    <property type="protein sequence ID" value="CAE7660791.1"/>
    <property type="molecule type" value="Genomic_DNA"/>
</dbReference>
<evidence type="ECO:0000313" key="2">
    <source>
        <dbReference type="EMBL" id="CAE7660791.1"/>
    </source>
</evidence>
<gene>
    <name evidence="2" type="ORF">SNEC2469_LOCUS18771</name>
</gene>
<dbReference type="AlphaFoldDB" id="A0A812VZP4"/>
<keyword evidence="3" id="KW-1185">Reference proteome</keyword>
<organism evidence="2 3">
    <name type="scientific">Symbiodinium necroappetens</name>
    <dbReference type="NCBI Taxonomy" id="1628268"/>
    <lineage>
        <taxon>Eukaryota</taxon>
        <taxon>Sar</taxon>
        <taxon>Alveolata</taxon>
        <taxon>Dinophyceae</taxon>
        <taxon>Suessiales</taxon>
        <taxon>Symbiodiniaceae</taxon>
        <taxon>Symbiodinium</taxon>
    </lineage>
</organism>
<reference evidence="2" key="1">
    <citation type="submission" date="2021-02" db="EMBL/GenBank/DDBJ databases">
        <authorList>
            <person name="Dougan E. K."/>
            <person name="Rhodes N."/>
            <person name="Thang M."/>
            <person name="Chan C."/>
        </authorList>
    </citation>
    <scope>NUCLEOTIDE SEQUENCE</scope>
</reference>
<protein>
    <submittedName>
        <fullName evidence="2">Uncharacterized protein</fullName>
    </submittedName>
</protein>
<evidence type="ECO:0000313" key="3">
    <source>
        <dbReference type="Proteomes" id="UP000601435"/>
    </source>
</evidence>
<sequence>MVAASTYAVAHHHALRKAKSLSRHVLQGISDAEKAIVADAEKGRAAEASEREEQAAALKVRADTCMEVVKMCEKCNVQVDDMLRQIGQCLRRLQHARYAQFADLKVCQQRLYLRSDAPSEEMAGDAAQNSLEEQRVCISEARNELLNLEGECRRALEMIGQLRLDLSKEGASQRHSAERCRAVVAILLSVSADPAEGQRTHASGGSELELVSIRPY</sequence>
<name>A0A812VZP4_9DINO</name>